<dbReference type="GO" id="GO:0006865">
    <property type="term" value="P:amino acid transport"/>
    <property type="evidence" value="ECO:0007669"/>
    <property type="project" value="InterPro"/>
</dbReference>
<comment type="subcellular location">
    <subcellularLocation>
        <location evidence="1">Membrane</location>
        <topology evidence="1">Multi-pass membrane protein</topology>
    </subcellularLocation>
</comment>
<feature type="transmembrane region" description="Helical" evidence="7">
    <location>
        <begin position="499"/>
        <end position="517"/>
    </location>
</feature>
<feature type="transmembrane region" description="Helical" evidence="7">
    <location>
        <begin position="90"/>
        <end position="111"/>
    </location>
</feature>
<feature type="transmembrane region" description="Helical" evidence="7">
    <location>
        <begin position="349"/>
        <end position="369"/>
    </location>
</feature>
<dbReference type="Proteomes" id="UP000241818">
    <property type="component" value="Unassembled WGS sequence"/>
</dbReference>
<evidence type="ECO:0000256" key="7">
    <source>
        <dbReference type="SAM" id="Phobius"/>
    </source>
</evidence>
<dbReference type="OrthoDB" id="10054429at2759"/>
<reference evidence="8 9" key="1">
    <citation type="journal article" date="2018" name="New Phytol.">
        <title>Comparative genomics and transcriptomics depict ericoid mycorrhizal fungi as versatile saprotrophs and plant mutualists.</title>
        <authorList>
            <person name="Martino E."/>
            <person name="Morin E."/>
            <person name="Grelet G.A."/>
            <person name="Kuo A."/>
            <person name="Kohler A."/>
            <person name="Daghino S."/>
            <person name="Barry K.W."/>
            <person name="Cichocki N."/>
            <person name="Clum A."/>
            <person name="Dockter R.B."/>
            <person name="Hainaut M."/>
            <person name="Kuo R.C."/>
            <person name="LaButti K."/>
            <person name="Lindahl B.D."/>
            <person name="Lindquist E.A."/>
            <person name="Lipzen A."/>
            <person name="Khouja H.R."/>
            <person name="Magnuson J."/>
            <person name="Murat C."/>
            <person name="Ohm R.A."/>
            <person name="Singer S.W."/>
            <person name="Spatafora J.W."/>
            <person name="Wang M."/>
            <person name="Veneault-Fourrey C."/>
            <person name="Henrissat B."/>
            <person name="Grigoriev I.V."/>
            <person name="Martin F.M."/>
            <person name="Perotto S."/>
        </authorList>
    </citation>
    <scope>NUCLEOTIDE SEQUENCE [LARGE SCALE GENOMIC DNA]</scope>
    <source>
        <strain evidence="8 9">ATCC 22711</strain>
    </source>
</reference>
<evidence type="ECO:0000256" key="6">
    <source>
        <dbReference type="SAM" id="MobiDB-lite"/>
    </source>
</evidence>
<sequence>MSDSSSAGNEKHFEHIAAAPVSDDGALGSVKDSEASDDELLKSIGYKQEFRREFTRWSTLSYAISIMGVLGSVPATYSTPLAAGGPATPIWTWFTGSFFSMTIALSIAELVSAYPTAGGMYFVTKYVVPEEHVPIASWIVGWSNFLGQTAGVTSVGYSVGQMLLAACAMGSGFDEKTGTFGYTPTAEHTVGVAVATLILMGIICSFPTKWLHNCIMWFAPINVVASIAISIALLTLTPNLLPASQVFGNVTDGSGWGSRGFSFLIGFLSVAWTMTDYDATTHISEETRKAAIRGPVAITQAVIISGLVGLLLNISFGFCVGDGTTILSSGLGNPVAQIFYNAHGAKSGLAMWFWAILIQFFTGCAAMLADTRMAYAFARDHAFPFSGTLKKMSPSTKTPLYSVWMVVIICCLLNLIGLGSVETINSIFGITAPALDCSYMAVIALRLWYSDRLTLRKGPFSLGKWGRPINFIALGWTSLLAVILMFPTSRPVTAVNMNYAVVVAAGVLVFALIWWFAGARKVYVGPRTGGDEVQKS</sequence>
<feature type="region of interest" description="Disordered" evidence="6">
    <location>
        <begin position="1"/>
        <end position="30"/>
    </location>
</feature>
<feature type="transmembrane region" description="Helical" evidence="7">
    <location>
        <begin position="400"/>
        <end position="421"/>
    </location>
</feature>
<keyword evidence="4 7" id="KW-1133">Transmembrane helix</keyword>
<dbReference type="PIRSF" id="PIRSF006060">
    <property type="entry name" value="AA_transporter"/>
    <property type="match status" value="1"/>
</dbReference>
<feature type="transmembrane region" description="Helical" evidence="7">
    <location>
        <begin position="185"/>
        <end position="203"/>
    </location>
</feature>
<dbReference type="InterPro" id="IPR004840">
    <property type="entry name" value="Amino_acid_permease_CS"/>
</dbReference>
<evidence type="ECO:0000256" key="2">
    <source>
        <dbReference type="ARBA" id="ARBA00022448"/>
    </source>
</evidence>
<accession>A0A2T3BDL8</accession>
<feature type="transmembrane region" description="Helical" evidence="7">
    <location>
        <begin position="256"/>
        <end position="275"/>
    </location>
</feature>
<evidence type="ECO:0000256" key="5">
    <source>
        <dbReference type="ARBA" id="ARBA00023136"/>
    </source>
</evidence>
<feature type="transmembrane region" description="Helical" evidence="7">
    <location>
        <begin position="469"/>
        <end position="487"/>
    </location>
</feature>
<keyword evidence="5 7" id="KW-0472">Membrane</keyword>
<dbReference type="AlphaFoldDB" id="A0A2T3BDL8"/>
<dbReference type="GO" id="GO:0016020">
    <property type="term" value="C:membrane"/>
    <property type="evidence" value="ECO:0007669"/>
    <property type="project" value="UniProtKB-SubCell"/>
</dbReference>
<feature type="transmembrane region" description="Helical" evidence="7">
    <location>
        <begin position="296"/>
        <end position="318"/>
    </location>
</feature>
<evidence type="ECO:0000256" key="1">
    <source>
        <dbReference type="ARBA" id="ARBA00004141"/>
    </source>
</evidence>
<keyword evidence="9" id="KW-1185">Reference proteome</keyword>
<protein>
    <recommendedName>
        <fullName evidence="10">Amino acid permease/ SLC12A domain-containing protein</fullName>
    </recommendedName>
</protein>
<dbReference type="Gene3D" id="1.20.1740.10">
    <property type="entry name" value="Amino acid/polyamine transporter I"/>
    <property type="match status" value="1"/>
</dbReference>
<evidence type="ECO:0000256" key="4">
    <source>
        <dbReference type="ARBA" id="ARBA00022989"/>
    </source>
</evidence>
<dbReference type="RefSeq" id="XP_024725035.1">
    <property type="nucleotide sequence ID" value="XM_024867231.1"/>
</dbReference>
<dbReference type="EMBL" id="KZ679006">
    <property type="protein sequence ID" value="PSS27510.1"/>
    <property type="molecule type" value="Genomic_DNA"/>
</dbReference>
<proteinExistence type="predicted"/>
<keyword evidence="3 7" id="KW-0812">Transmembrane</keyword>
<gene>
    <name evidence="8" type="ORF">M430DRAFT_38279</name>
</gene>
<feature type="transmembrane region" description="Helical" evidence="7">
    <location>
        <begin position="60"/>
        <end position="78"/>
    </location>
</feature>
<feature type="transmembrane region" description="Helical" evidence="7">
    <location>
        <begin position="427"/>
        <end position="449"/>
    </location>
</feature>
<dbReference type="InterPro" id="IPR002293">
    <property type="entry name" value="AA/rel_permease1"/>
</dbReference>
<evidence type="ECO:0000313" key="9">
    <source>
        <dbReference type="Proteomes" id="UP000241818"/>
    </source>
</evidence>
<feature type="transmembrane region" description="Helical" evidence="7">
    <location>
        <begin position="155"/>
        <end position="173"/>
    </location>
</feature>
<dbReference type="PANTHER" id="PTHR45649">
    <property type="entry name" value="AMINO-ACID PERMEASE BAT1"/>
    <property type="match status" value="1"/>
</dbReference>
<dbReference type="STRING" id="857342.A0A2T3BDL8"/>
<name>A0A2T3BDL8_AMORE</name>
<evidence type="ECO:0000256" key="3">
    <source>
        <dbReference type="ARBA" id="ARBA00022692"/>
    </source>
</evidence>
<organism evidence="8 9">
    <name type="scientific">Amorphotheca resinae ATCC 22711</name>
    <dbReference type="NCBI Taxonomy" id="857342"/>
    <lineage>
        <taxon>Eukaryota</taxon>
        <taxon>Fungi</taxon>
        <taxon>Dikarya</taxon>
        <taxon>Ascomycota</taxon>
        <taxon>Pezizomycotina</taxon>
        <taxon>Leotiomycetes</taxon>
        <taxon>Helotiales</taxon>
        <taxon>Amorphothecaceae</taxon>
        <taxon>Amorphotheca</taxon>
    </lineage>
</organism>
<dbReference type="GO" id="GO:0022857">
    <property type="term" value="F:transmembrane transporter activity"/>
    <property type="evidence" value="ECO:0007669"/>
    <property type="project" value="InterPro"/>
</dbReference>
<evidence type="ECO:0008006" key="10">
    <source>
        <dbReference type="Google" id="ProtNLM"/>
    </source>
</evidence>
<evidence type="ECO:0000313" key="8">
    <source>
        <dbReference type="EMBL" id="PSS27510.1"/>
    </source>
</evidence>
<dbReference type="GeneID" id="36575312"/>
<keyword evidence="2" id="KW-0813">Transport</keyword>
<dbReference type="Pfam" id="PF13520">
    <property type="entry name" value="AA_permease_2"/>
    <property type="match status" value="1"/>
</dbReference>
<dbReference type="InParanoid" id="A0A2T3BDL8"/>
<dbReference type="PROSITE" id="PS00218">
    <property type="entry name" value="AMINO_ACID_PERMEASE_1"/>
    <property type="match status" value="1"/>
</dbReference>
<feature type="transmembrane region" description="Helical" evidence="7">
    <location>
        <begin position="215"/>
        <end position="236"/>
    </location>
</feature>
<dbReference type="PANTHER" id="PTHR45649:SF10">
    <property type="entry name" value="AMINO ACID TRANSPORTER (EUROFUNG)"/>
    <property type="match status" value="1"/>
</dbReference>